<feature type="domain" description="Histone deacetylase" evidence="2">
    <location>
        <begin position="33"/>
        <end position="323"/>
    </location>
</feature>
<protein>
    <recommendedName>
        <fullName evidence="2">Histone deacetylase domain-containing protein</fullName>
    </recommendedName>
</protein>
<dbReference type="InterPro" id="IPR000286">
    <property type="entry name" value="HDACs"/>
</dbReference>
<dbReference type="PATRIC" id="fig|59750.3.peg.5734"/>
<organism evidence="3 4">
    <name type="scientific">Mycolicibacterium wolinskyi</name>
    <dbReference type="NCBI Taxonomy" id="59750"/>
    <lineage>
        <taxon>Bacteria</taxon>
        <taxon>Bacillati</taxon>
        <taxon>Actinomycetota</taxon>
        <taxon>Actinomycetes</taxon>
        <taxon>Mycobacteriales</taxon>
        <taxon>Mycobacteriaceae</taxon>
        <taxon>Mycolicibacterium</taxon>
    </lineage>
</organism>
<gene>
    <name evidence="3" type="ORF">AFM11_35025</name>
</gene>
<evidence type="ECO:0000313" key="3">
    <source>
        <dbReference type="EMBL" id="KWX19609.1"/>
    </source>
</evidence>
<sequence length="363" mass="39044">MATGIWYDERCLAHDNGSMILDERAASWLRVTHAENPQRLARAVTVLEASGVARELDWFPLREAAVDDLALVHTRAHIDRVRAACDSESTVFVGPEARAGRGSWEPALLSAGGTVAAVDWVLDGVERNAYVLARPPGHHASSDTAMGFCLFNNVAIAARHAQRRHGLGRVAIVDWDVHHGNGTEDVFYEDPSVLYISLHQDGLYPPGRGLVQDRGRGAGSGTTVNIPLPAGMGDAGYLAAVDRIVVPALRSFAPDLILISAGQDPSAADPLGRMSVTAEGFRGMTRRLADVANDVCEGRLIAVQEGGYSVDHVPFCVLAIVEELAGLIPQFSSDPMELDTPQAIRDWEIEAIDSVRICDDSTI</sequence>
<dbReference type="PANTHER" id="PTHR10625">
    <property type="entry name" value="HISTONE DEACETYLASE HDAC1-RELATED"/>
    <property type="match status" value="1"/>
</dbReference>
<dbReference type="GO" id="GO:0005737">
    <property type="term" value="C:cytoplasm"/>
    <property type="evidence" value="ECO:0007669"/>
    <property type="project" value="TreeGrafter"/>
</dbReference>
<evidence type="ECO:0000259" key="2">
    <source>
        <dbReference type="Pfam" id="PF00850"/>
    </source>
</evidence>
<dbReference type="Gene3D" id="3.40.800.20">
    <property type="entry name" value="Histone deacetylase domain"/>
    <property type="match status" value="1"/>
</dbReference>
<proteinExistence type="inferred from homology"/>
<keyword evidence="4" id="KW-1185">Reference proteome</keyword>
<dbReference type="AlphaFoldDB" id="A0A132PBA4"/>
<dbReference type="InterPro" id="IPR023696">
    <property type="entry name" value="Ureohydrolase_dom_sf"/>
</dbReference>
<dbReference type="CDD" id="cd09996">
    <property type="entry name" value="HDAC_classII_1"/>
    <property type="match status" value="1"/>
</dbReference>
<evidence type="ECO:0000256" key="1">
    <source>
        <dbReference type="ARBA" id="ARBA00005947"/>
    </source>
</evidence>
<dbReference type="Proteomes" id="UP000070612">
    <property type="component" value="Unassembled WGS sequence"/>
</dbReference>
<reference evidence="3 4" key="1">
    <citation type="submission" date="2015-07" db="EMBL/GenBank/DDBJ databases">
        <title>A draft genome sequence of Mycobacterium wolinskyi.</title>
        <authorList>
            <person name="de Man T.J."/>
            <person name="Perry K.A."/>
            <person name="Coulliette A.D."/>
            <person name="Jensen B."/>
            <person name="Toney N.C."/>
            <person name="Limbago B.M."/>
            <person name="Noble-Wang J."/>
        </authorList>
    </citation>
    <scope>NUCLEOTIDE SEQUENCE [LARGE SCALE GENOMIC DNA]</scope>
    <source>
        <strain evidence="3 4">CDC_01</strain>
    </source>
</reference>
<name>A0A132PBA4_9MYCO</name>
<accession>A0A132PBA4</accession>
<dbReference type="EMBL" id="LGTW01000040">
    <property type="protein sequence ID" value="KWX19609.1"/>
    <property type="molecule type" value="Genomic_DNA"/>
</dbReference>
<evidence type="ECO:0000313" key="4">
    <source>
        <dbReference type="Proteomes" id="UP000070612"/>
    </source>
</evidence>
<dbReference type="InterPro" id="IPR037138">
    <property type="entry name" value="His_deacetylse_dom_sf"/>
</dbReference>
<dbReference type="GO" id="GO:0004407">
    <property type="term" value="F:histone deacetylase activity"/>
    <property type="evidence" value="ECO:0007669"/>
    <property type="project" value="TreeGrafter"/>
</dbReference>
<dbReference type="SUPFAM" id="SSF52768">
    <property type="entry name" value="Arginase/deacetylase"/>
    <property type="match status" value="1"/>
</dbReference>
<dbReference type="InterPro" id="IPR023801">
    <property type="entry name" value="His_deacetylse_dom"/>
</dbReference>
<dbReference type="Pfam" id="PF00850">
    <property type="entry name" value="Hist_deacetyl"/>
    <property type="match status" value="1"/>
</dbReference>
<dbReference type="PRINTS" id="PR01270">
    <property type="entry name" value="HDASUPER"/>
</dbReference>
<dbReference type="RefSeq" id="WP_067859619.1">
    <property type="nucleotide sequence ID" value="NZ_LGTW01000040.1"/>
</dbReference>
<comment type="caution">
    <text evidence="3">The sequence shown here is derived from an EMBL/GenBank/DDBJ whole genome shotgun (WGS) entry which is preliminary data.</text>
</comment>
<comment type="similarity">
    <text evidence="1">Belongs to the histone deacetylase family.</text>
</comment>
<dbReference type="PANTHER" id="PTHR10625:SF31">
    <property type="entry name" value="HISTONE DEACETYLASE DOMAIN-CONTAINING PROTEIN"/>
    <property type="match status" value="1"/>
</dbReference>
<dbReference type="GO" id="GO:0040029">
    <property type="term" value="P:epigenetic regulation of gene expression"/>
    <property type="evidence" value="ECO:0007669"/>
    <property type="project" value="TreeGrafter"/>
</dbReference>